<dbReference type="SUPFAM" id="SSF56784">
    <property type="entry name" value="HAD-like"/>
    <property type="match status" value="1"/>
</dbReference>
<organism evidence="1 2">
    <name type="scientific">Arthrobacter alpinus</name>
    <dbReference type="NCBI Taxonomy" id="656366"/>
    <lineage>
        <taxon>Bacteria</taxon>
        <taxon>Bacillati</taxon>
        <taxon>Actinomycetota</taxon>
        <taxon>Actinomycetes</taxon>
        <taxon>Micrococcales</taxon>
        <taxon>Micrococcaceae</taxon>
        <taxon>Arthrobacter</taxon>
    </lineage>
</organism>
<dbReference type="RefSeq" id="WP_074710071.1">
    <property type="nucleotide sequence ID" value="NZ_FNTV01000001.1"/>
</dbReference>
<proteinExistence type="predicted"/>
<sequence length="254" mass="26903">MSTTTSAQLAAEQPLPILILDFDGTVCLGDGPVLAYAEAVADQIPKAAQKTLHQGLASFLAEDPNAPSYKDGYAAVAALAEGHLNSAGRHHAYLASRQRLAEGTVEIDAPDGLAGFLDSLDGVAFRLLLTNAPLNGVQESLSKLGLSNSVDLIIPDARKPAGFTDLLPILLANKAPYELLSVGDVWSNDIDLPAREGCATAFIDRFEHRTGAATLRAPRFELLYDAISDWAHDPAAFISTQPSMSTLLSEKAPQ</sequence>
<protein>
    <submittedName>
        <fullName evidence="1">FMN phosphatase YigB, HAD superfamily</fullName>
    </submittedName>
</protein>
<dbReference type="Gene3D" id="3.40.50.1000">
    <property type="entry name" value="HAD superfamily/HAD-like"/>
    <property type="match status" value="1"/>
</dbReference>
<dbReference type="InterPro" id="IPR036412">
    <property type="entry name" value="HAD-like_sf"/>
</dbReference>
<dbReference type="EMBL" id="FNTV01000001">
    <property type="protein sequence ID" value="SED96584.1"/>
    <property type="molecule type" value="Genomic_DNA"/>
</dbReference>
<dbReference type="AlphaFoldDB" id="A0A1H5EZY3"/>
<gene>
    <name evidence="1" type="ORF">SAMN04489740_0382</name>
</gene>
<accession>A0A1H5EZY3</accession>
<evidence type="ECO:0000313" key="2">
    <source>
        <dbReference type="Proteomes" id="UP000182725"/>
    </source>
</evidence>
<dbReference type="Proteomes" id="UP000182725">
    <property type="component" value="Unassembled WGS sequence"/>
</dbReference>
<name>A0A1H5EZY3_9MICC</name>
<evidence type="ECO:0000313" key="1">
    <source>
        <dbReference type="EMBL" id="SED96584.1"/>
    </source>
</evidence>
<dbReference type="InterPro" id="IPR023214">
    <property type="entry name" value="HAD_sf"/>
</dbReference>
<reference evidence="1 2" key="1">
    <citation type="submission" date="2016-10" db="EMBL/GenBank/DDBJ databases">
        <authorList>
            <person name="de Groot N.N."/>
        </authorList>
    </citation>
    <scope>NUCLEOTIDE SEQUENCE [LARGE SCALE GENOMIC DNA]</scope>
    <source>
        <strain evidence="1 2">DSM 22274</strain>
    </source>
</reference>